<sequence>MSTPRSRLLTNNLTLRHLRMVVAIVEECNLARAAKRLNMTQSAVTKALQEVEALTAVRLFDRTNRGVVPTLFGDTLADHARLMLHQLSNAEEHLADLRDGKGGRVAIGTLLAASAELLPKAIAQLRRERPKIIIKVVEGTDDILIHALRAGELDFVVGRLSERRETAQVTHEILMEDSACVVARRGHPLTRHDNLDLAELIKWEWVLPPHETNMRRRIDTAFRDEGIEPPAHAVDSVSLLTNRQLLLDTDYLGVLPVQVARQEALLGSLVILPLTLGATAGVIGITTRNNTRLSPAADAFLDVLRNTAADLRT</sequence>
<dbReference type="PANTHER" id="PTHR30419:SF8">
    <property type="entry name" value="NITROGEN ASSIMILATION TRANSCRIPTIONAL ACTIVATOR-RELATED"/>
    <property type="match status" value="1"/>
</dbReference>
<dbReference type="InterPro" id="IPR050950">
    <property type="entry name" value="HTH-type_LysR_regulators"/>
</dbReference>
<dbReference type="InterPro" id="IPR005119">
    <property type="entry name" value="LysR_subst-bd"/>
</dbReference>
<keyword evidence="5" id="KW-1133">Transmembrane helix</keyword>
<keyword evidence="2" id="KW-0805">Transcription regulation</keyword>
<evidence type="ECO:0000256" key="1">
    <source>
        <dbReference type="ARBA" id="ARBA00009437"/>
    </source>
</evidence>
<keyword evidence="5" id="KW-0472">Membrane</keyword>
<comment type="caution">
    <text evidence="7">The sequence shown here is derived from an EMBL/GenBank/DDBJ whole genome shotgun (WGS) entry which is preliminary data.</text>
</comment>
<dbReference type="InterPro" id="IPR000847">
    <property type="entry name" value="LysR_HTH_N"/>
</dbReference>
<dbReference type="Proteomes" id="UP000555393">
    <property type="component" value="Unassembled WGS sequence"/>
</dbReference>
<name>A0A841LSE2_9HYPH</name>
<dbReference type="Pfam" id="PF03466">
    <property type="entry name" value="LysR_substrate"/>
    <property type="match status" value="1"/>
</dbReference>
<dbReference type="PANTHER" id="PTHR30419">
    <property type="entry name" value="HTH-TYPE TRANSCRIPTIONAL REGULATOR YBHD"/>
    <property type="match status" value="1"/>
</dbReference>
<keyword evidence="3 7" id="KW-0238">DNA-binding</keyword>
<protein>
    <submittedName>
        <fullName evidence="7">DNA-binding transcriptional LysR family regulator</fullName>
    </submittedName>
</protein>
<comment type="similarity">
    <text evidence="1">Belongs to the LysR transcriptional regulatory family.</text>
</comment>
<proteinExistence type="inferred from homology"/>
<dbReference type="Gene3D" id="1.10.10.10">
    <property type="entry name" value="Winged helix-like DNA-binding domain superfamily/Winged helix DNA-binding domain"/>
    <property type="match status" value="1"/>
</dbReference>
<dbReference type="EMBL" id="JACIIU010000005">
    <property type="protein sequence ID" value="MBB6261013.1"/>
    <property type="molecule type" value="Genomic_DNA"/>
</dbReference>
<evidence type="ECO:0000259" key="6">
    <source>
        <dbReference type="PROSITE" id="PS50931"/>
    </source>
</evidence>
<evidence type="ECO:0000313" key="8">
    <source>
        <dbReference type="Proteomes" id="UP000555393"/>
    </source>
</evidence>
<dbReference type="AlphaFoldDB" id="A0A841LSE2"/>
<evidence type="ECO:0000256" key="4">
    <source>
        <dbReference type="ARBA" id="ARBA00023163"/>
    </source>
</evidence>
<accession>A0A841LSE2</accession>
<reference evidence="7 8" key="1">
    <citation type="submission" date="2020-08" db="EMBL/GenBank/DDBJ databases">
        <title>Genomic Encyclopedia of Type Strains, Phase IV (KMG-IV): sequencing the most valuable type-strain genomes for metagenomic binning, comparative biology and taxonomic classification.</title>
        <authorList>
            <person name="Goeker M."/>
        </authorList>
    </citation>
    <scope>NUCLEOTIDE SEQUENCE [LARGE SCALE GENOMIC DNA]</scope>
    <source>
        <strain evidence="7 8">DSM 22336</strain>
    </source>
</reference>
<feature type="domain" description="HTH lysR-type" evidence="6">
    <location>
        <begin position="13"/>
        <end position="70"/>
    </location>
</feature>
<dbReference type="GO" id="GO:0003700">
    <property type="term" value="F:DNA-binding transcription factor activity"/>
    <property type="evidence" value="ECO:0007669"/>
    <property type="project" value="InterPro"/>
</dbReference>
<keyword evidence="8" id="KW-1185">Reference proteome</keyword>
<keyword evidence="4" id="KW-0804">Transcription</keyword>
<dbReference type="GO" id="GO:0003677">
    <property type="term" value="F:DNA binding"/>
    <property type="evidence" value="ECO:0007669"/>
    <property type="project" value="UniProtKB-KW"/>
</dbReference>
<dbReference type="Pfam" id="PF00126">
    <property type="entry name" value="HTH_1"/>
    <property type="match status" value="1"/>
</dbReference>
<evidence type="ECO:0000256" key="5">
    <source>
        <dbReference type="SAM" id="Phobius"/>
    </source>
</evidence>
<evidence type="ECO:0000256" key="2">
    <source>
        <dbReference type="ARBA" id="ARBA00023015"/>
    </source>
</evidence>
<dbReference type="SUPFAM" id="SSF53850">
    <property type="entry name" value="Periplasmic binding protein-like II"/>
    <property type="match status" value="1"/>
</dbReference>
<dbReference type="Gene3D" id="3.40.190.290">
    <property type="match status" value="1"/>
</dbReference>
<keyword evidence="5" id="KW-0812">Transmembrane</keyword>
<evidence type="ECO:0000256" key="3">
    <source>
        <dbReference type="ARBA" id="ARBA00023125"/>
    </source>
</evidence>
<dbReference type="PROSITE" id="PS50931">
    <property type="entry name" value="HTH_LYSR"/>
    <property type="match status" value="1"/>
</dbReference>
<feature type="transmembrane region" description="Helical" evidence="5">
    <location>
        <begin position="264"/>
        <end position="285"/>
    </location>
</feature>
<dbReference type="RefSeq" id="WP_184221983.1">
    <property type="nucleotide sequence ID" value="NZ_JACIIU010000005.1"/>
</dbReference>
<dbReference type="SUPFAM" id="SSF46785">
    <property type="entry name" value="Winged helix' DNA-binding domain"/>
    <property type="match status" value="1"/>
</dbReference>
<dbReference type="InterPro" id="IPR036390">
    <property type="entry name" value="WH_DNA-bd_sf"/>
</dbReference>
<gene>
    <name evidence="7" type="ORF">FHS77_001561</name>
</gene>
<organism evidence="7 8">
    <name type="scientific">Paenochrobactrum gallinarii</name>
    <dbReference type="NCBI Taxonomy" id="643673"/>
    <lineage>
        <taxon>Bacteria</taxon>
        <taxon>Pseudomonadati</taxon>
        <taxon>Pseudomonadota</taxon>
        <taxon>Alphaproteobacteria</taxon>
        <taxon>Hyphomicrobiales</taxon>
        <taxon>Brucellaceae</taxon>
        <taxon>Paenochrobactrum</taxon>
    </lineage>
</organism>
<dbReference type="GO" id="GO:0005829">
    <property type="term" value="C:cytosol"/>
    <property type="evidence" value="ECO:0007669"/>
    <property type="project" value="TreeGrafter"/>
</dbReference>
<dbReference type="InterPro" id="IPR036388">
    <property type="entry name" value="WH-like_DNA-bd_sf"/>
</dbReference>
<evidence type="ECO:0000313" key="7">
    <source>
        <dbReference type="EMBL" id="MBB6261013.1"/>
    </source>
</evidence>